<sequence length="164" mass="17756">MTDEGGLDPAELGAYFALEEVSSLLAHAVEQHLRGEGLTSVQFKVLMQLFEAPGGQLRMTDLADGLVVSRSGLTYQAGLLEKAGLIARAPSPDDDRSTTVSLTAAGRERIFAVLPGHVALVRRLLLDPLPREDLTVLGGLLTRVRDHMRTDPPRSAAPRNRPRK</sequence>
<organism evidence="2 3">
    <name type="scientific">Cryptosporangium japonicum</name>
    <dbReference type="NCBI Taxonomy" id="80872"/>
    <lineage>
        <taxon>Bacteria</taxon>
        <taxon>Bacillati</taxon>
        <taxon>Actinomycetota</taxon>
        <taxon>Actinomycetes</taxon>
        <taxon>Cryptosporangiales</taxon>
        <taxon>Cryptosporangiaceae</taxon>
        <taxon>Cryptosporangium</taxon>
    </lineage>
</organism>
<dbReference type="PANTHER" id="PTHR33164">
    <property type="entry name" value="TRANSCRIPTIONAL REGULATOR, MARR FAMILY"/>
    <property type="match status" value="1"/>
</dbReference>
<name>A0ABN0UH43_9ACTN</name>
<dbReference type="Proteomes" id="UP001500967">
    <property type="component" value="Unassembled WGS sequence"/>
</dbReference>
<protein>
    <submittedName>
        <fullName evidence="2">MarR family transcriptional regulator</fullName>
    </submittedName>
</protein>
<dbReference type="PANTHER" id="PTHR33164:SF99">
    <property type="entry name" value="MARR FAMILY REGULATORY PROTEIN"/>
    <property type="match status" value="1"/>
</dbReference>
<dbReference type="PROSITE" id="PS50995">
    <property type="entry name" value="HTH_MARR_2"/>
    <property type="match status" value="1"/>
</dbReference>
<keyword evidence="3" id="KW-1185">Reference proteome</keyword>
<dbReference type="InterPro" id="IPR036390">
    <property type="entry name" value="WH_DNA-bd_sf"/>
</dbReference>
<dbReference type="InterPro" id="IPR000835">
    <property type="entry name" value="HTH_MarR-typ"/>
</dbReference>
<dbReference type="InterPro" id="IPR039422">
    <property type="entry name" value="MarR/SlyA-like"/>
</dbReference>
<dbReference type="EMBL" id="BAAAGX010000015">
    <property type="protein sequence ID" value="GAA0250096.1"/>
    <property type="molecule type" value="Genomic_DNA"/>
</dbReference>
<comment type="caution">
    <text evidence="2">The sequence shown here is derived from an EMBL/GenBank/DDBJ whole genome shotgun (WGS) entry which is preliminary data.</text>
</comment>
<dbReference type="SMART" id="SM00347">
    <property type="entry name" value="HTH_MARR"/>
    <property type="match status" value="1"/>
</dbReference>
<dbReference type="Pfam" id="PF12802">
    <property type="entry name" value="MarR_2"/>
    <property type="match status" value="1"/>
</dbReference>
<proteinExistence type="predicted"/>
<evidence type="ECO:0000313" key="2">
    <source>
        <dbReference type="EMBL" id="GAA0250096.1"/>
    </source>
</evidence>
<feature type="domain" description="HTH marR-type" evidence="1">
    <location>
        <begin position="11"/>
        <end position="146"/>
    </location>
</feature>
<evidence type="ECO:0000259" key="1">
    <source>
        <dbReference type="PROSITE" id="PS50995"/>
    </source>
</evidence>
<accession>A0ABN0UH43</accession>
<gene>
    <name evidence="2" type="ORF">GCM10009539_39140</name>
</gene>
<reference evidence="2 3" key="1">
    <citation type="journal article" date="2019" name="Int. J. Syst. Evol. Microbiol.">
        <title>The Global Catalogue of Microorganisms (GCM) 10K type strain sequencing project: providing services to taxonomists for standard genome sequencing and annotation.</title>
        <authorList>
            <consortium name="The Broad Institute Genomics Platform"/>
            <consortium name="The Broad Institute Genome Sequencing Center for Infectious Disease"/>
            <person name="Wu L."/>
            <person name="Ma J."/>
        </authorList>
    </citation>
    <scope>NUCLEOTIDE SEQUENCE [LARGE SCALE GENOMIC DNA]</scope>
    <source>
        <strain evidence="2 3">JCM 10425</strain>
    </source>
</reference>
<dbReference type="RefSeq" id="WP_344650289.1">
    <property type="nucleotide sequence ID" value="NZ_BAAAGX010000015.1"/>
</dbReference>
<dbReference type="Gene3D" id="1.10.10.10">
    <property type="entry name" value="Winged helix-like DNA-binding domain superfamily/Winged helix DNA-binding domain"/>
    <property type="match status" value="1"/>
</dbReference>
<dbReference type="SUPFAM" id="SSF46785">
    <property type="entry name" value="Winged helix' DNA-binding domain"/>
    <property type="match status" value="1"/>
</dbReference>
<evidence type="ECO:0000313" key="3">
    <source>
        <dbReference type="Proteomes" id="UP001500967"/>
    </source>
</evidence>
<dbReference type="PRINTS" id="PR00598">
    <property type="entry name" value="HTHMARR"/>
</dbReference>
<dbReference type="InterPro" id="IPR036388">
    <property type="entry name" value="WH-like_DNA-bd_sf"/>
</dbReference>